<dbReference type="Pfam" id="PF00005">
    <property type="entry name" value="ABC_tran"/>
    <property type="match status" value="1"/>
</dbReference>
<reference evidence="6" key="1">
    <citation type="submission" date="2023-04" db="EMBL/GenBank/DDBJ databases">
        <title>Genomic diversity of scab-causing Streptomyces spp. in the province of Quebec, Canada.</title>
        <authorList>
            <person name="Biessy A."/>
            <person name="Cadieux M."/>
            <person name="Ciotola M."/>
            <person name="Filion M."/>
        </authorList>
    </citation>
    <scope>NUCLEOTIDE SEQUENCE</scope>
    <source>
        <strain evidence="6">B21-115</strain>
    </source>
</reference>
<evidence type="ECO:0000256" key="2">
    <source>
        <dbReference type="ARBA" id="ARBA00022448"/>
    </source>
</evidence>
<gene>
    <name evidence="6" type="ORF">QBA35_15690</name>
</gene>
<dbReference type="PANTHER" id="PTHR43335:SF4">
    <property type="entry name" value="ABC TRANSPORTER, ATP-BINDING PROTEIN"/>
    <property type="match status" value="1"/>
</dbReference>
<evidence type="ECO:0000259" key="5">
    <source>
        <dbReference type="PROSITE" id="PS50893"/>
    </source>
</evidence>
<evidence type="ECO:0000313" key="6">
    <source>
        <dbReference type="EMBL" id="MEH0634768.1"/>
    </source>
</evidence>
<protein>
    <submittedName>
        <fullName evidence="6">ATP-binding cassette domain-containing protein</fullName>
    </submittedName>
</protein>
<dbReference type="RefSeq" id="WP_334658857.1">
    <property type="nucleotide sequence ID" value="NZ_JARULZ010000001.1"/>
</dbReference>
<evidence type="ECO:0000256" key="4">
    <source>
        <dbReference type="ARBA" id="ARBA00022840"/>
    </source>
</evidence>
<evidence type="ECO:0000313" key="7">
    <source>
        <dbReference type="Proteomes" id="UP001310290"/>
    </source>
</evidence>
<sequence>MSTANASSTAGAPVVALRGLTKRFGEVTAVDDLTYEVRPGRIVGLLGRNGAGKTTSLRMLLGLCRPTSGEAAVFGRPYAELPHAARRVGVSMDAVGPLPGASARRELTIWARTLGLPRQRVEEVLDLVGLADGNAASRPVKGYSTGMKQRLALATALLPDPELLVLDEPANGLDPDGIRWLRGLLRGLADEGRAVLVSSHLLSEVEQTVDDVVIIQSSLRYAGPLEGLVGAGEGERLEDRFFSLVGSPTTASAASAASAASTAATAATASTASSAVGGQNHA</sequence>
<keyword evidence="7" id="KW-1185">Reference proteome</keyword>
<comment type="similarity">
    <text evidence="1">Belongs to the ABC transporter superfamily.</text>
</comment>
<dbReference type="PANTHER" id="PTHR43335">
    <property type="entry name" value="ABC TRANSPORTER, ATP-BINDING PROTEIN"/>
    <property type="match status" value="1"/>
</dbReference>
<feature type="domain" description="ABC transporter" evidence="5">
    <location>
        <begin position="15"/>
        <end position="241"/>
    </location>
</feature>
<dbReference type="GO" id="GO:0005524">
    <property type="term" value="F:ATP binding"/>
    <property type="evidence" value="ECO:0007669"/>
    <property type="project" value="UniProtKB-KW"/>
</dbReference>
<dbReference type="SUPFAM" id="SSF52540">
    <property type="entry name" value="P-loop containing nucleoside triphosphate hydrolases"/>
    <property type="match status" value="1"/>
</dbReference>
<dbReference type="EMBL" id="JARULZ010000001">
    <property type="protein sequence ID" value="MEH0634768.1"/>
    <property type="molecule type" value="Genomic_DNA"/>
</dbReference>
<dbReference type="InterPro" id="IPR003593">
    <property type="entry name" value="AAA+_ATPase"/>
</dbReference>
<keyword evidence="4 6" id="KW-0067">ATP-binding</keyword>
<dbReference type="Proteomes" id="UP001310290">
    <property type="component" value="Unassembled WGS sequence"/>
</dbReference>
<accession>A0ABU8AM50</accession>
<dbReference type="SMART" id="SM00382">
    <property type="entry name" value="AAA"/>
    <property type="match status" value="1"/>
</dbReference>
<dbReference type="Gene3D" id="3.40.50.300">
    <property type="entry name" value="P-loop containing nucleotide triphosphate hydrolases"/>
    <property type="match status" value="1"/>
</dbReference>
<organism evidence="6 7">
    <name type="scientific">Streptomyces bottropensis</name>
    <dbReference type="NCBI Taxonomy" id="42235"/>
    <lineage>
        <taxon>Bacteria</taxon>
        <taxon>Bacillati</taxon>
        <taxon>Actinomycetota</taxon>
        <taxon>Actinomycetes</taxon>
        <taxon>Kitasatosporales</taxon>
        <taxon>Streptomycetaceae</taxon>
        <taxon>Streptomyces</taxon>
    </lineage>
</organism>
<proteinExistence type="inferred from homology"/>
<evidence type="ECO:0000256" key="3">
    <source>
        <dbReference type="ARBA" id="ARBA00022741"/>
    </source>
</evidence>
<dbReference type="PROSITE" id="PS50893">
    <property type="entry name" value="ABC_TRANSPORTER_2"/>
    <property type="match status" value="1"/>
</dbReference>
<evidence type="ECO:0000256" key="1">
    <source>
        <dbReference type="ARBA" id="ARBA00005417"/>
    </source>
</evidence>
<dbReference type="InterPro" id="IPR003439">
    <property type="entry name" value="ABC_transporter-like_ATP-bd"/>
</dbReference>
<name>A0ABU8AM50_9ACTN</name>
<comment type="caution">
    <text evidence="6">The sequence shown here is derived from an EMBL/GenBank/DDBJ whole genome shotgun (WGS) entry which is preliminary data.</text>
</comment>
<keyword evidence="3" id="KW-0547">Nucleotide-binding</keyword>
<keyword evidence="2" id="KW-0813">Transport</keyword>
<dbReference type="InterPro" id="IPR027417">
    <property type="entry name" value="P-loop_NTPase"/>
</dbReference>